<reference evidence="11" key="1">
    <citation type="submission" date="2021-01" db="EMBL/GenBank/DDBJ databases">
        <title>Whole genome shotgun sequence of Rugosimonospora africana NBRC 104875.</title>
        <authorList>
            <person name="Komaki H."/>
            <person name="Tamura T."/>
        </authorList>
    </citation>
    <scope>NUCLEOTIDE SEQUENCE</scope>
    <source>
        <strain evidence="11">NBRC 104875</strain>
    </source>
</reference>
<dbReference type="AlphaFoldDB" id="A0A8J3QNU8"/>
<evidence type="ECO:0000259" key="10">
    <source>
        <dbReference type="Pfam" id="PF13231"/>
    </source>
</evidence>
<dbReference type="PANTHER" id="PTHR33908">
    <property type="entry name" value="MANNOSYLTRANSFERASE YKCB-RELATED"/>
    <property type="match status" value="1"/>
</dbReference>
<comment type="caution">
    <text evidence="11">The sequence shown here is derived from an EMBL/GenBank/DDBJ whole genome shotgun (WGS) entry which is preliminary data.</text>
</comment>
<evidence type="ECO:0000256" key="9">
    <source>
        <dbReference type="SAM" id="Phobius"/>
    </source>
</evidence>
<sequence>MTSGVTPSAQQPIATEGADETGSATVGETGIARFDRRVIVVGAAVFAVLMALSTRYGFQRDELYFLDCARHLQGSYVDQPVLIPVLARVSLWLFGLSLTGLRVWSALAAFATVLICALTARELGGARRAQLLAALGAATMPVVMAADHVLETTSLDILAWSALAFVIVRIGRTGEHRWWPLGGVILGLGLANKHLVGFFALAMFIGALLSRGRRAVLNWWFAAGTAVAAAFTVPDLWWQARHGWATIAMTQALNQENGGPGHIADWIVGQLLIVSLAMAWIWIAGLRFLWRSGRPLWRALVWAYALLFVVFALTTGGQIYYLSGAYVYLLAAGAVAVDQWLHAKRRRVPILAAGTVLTTALILPIVLPVLPPDEVGWTYSLNQDGGEQVGWPELVDSVHSVWTSLPPEQRSGAVIFTGNYSEASAINELGRKVGLPTAISGQNSEWWWGPGTSDASTVVVVASRDVTAADVGRYFTGVREAATVTNPYGIHNDEWGDHIYVCGGLRQPWSQLWPQLRHYD</sequence>
<evidence type="ECO:0000256" key="7">
    <source>
        <dbReference type="ARBA" id="ARBA00023136"/>
    </source>
</evidence>
<feature type="transmembrane region" description="Helical" evidence="9">
    <location>
        <begin position="184"/>
        <end position="209"/>
    </location>
</feature>
<feature type="transmembrane region" description="Helical" evidence="9">
    <location>
        <begin position="38"/>
        <end position="58"/>
    </location>
</feature>
<feature type="transmembrane region" description="Helical" evidence="9">
    <location>
        <begin position="319"/>
        <end position="337"/>
    </location>
</feature>
<keyword evidence="6 9" id="KW-1133">Transmembrane helix</keyword>
<name>A0A8J3QNU8_9ACTN</name>
<evidence type="ECO:0000256" key="3">
    <source>
        <dbReference type="ARBA" id="ARBA00022676"/>
    </source>
</evidence>
<keyword evidence="3" id="KW-0328">Glycosyltransferase</keyword>
<accession>A0A8J3QNU8</accession>
<evidence type="ECO:0000256" key="1">
    <source>
        <dbReference type="ARBA" id="ARBA00004651"/>
    </source>
</evidence>
<feature type="transmembrane region" description="Helical" evidence="9">
    <location>
        <begin position="216"/>
        <end position="234"/>
    </location>
</feature>
<organism evidence="11 12">
    <name type="scientific">Rugosimonospora africana</name>
    <dbReference type="NCBI Taxonomy" id="556532"/>
    <lineage>
        <taxon>Bacteria</taxon>
        <taxon>Bacillati</taxon>
        <taxon>Actinomycetota</taxon>
        <taxon>Actinomycetes</taxon>
        <taxon>Micromonosporales</taxon>
        <taxon>Micromonosporaceae</taxon>
        <taxon>Rugosimonospora</taxon>
    </lineage>
</organism>
<evidence type="ECO:0000256" key="4">
    <source>
        <dbReference type="ARBA" id="ARBA00022679"/>
    </source>
</evidence>
<keyword evidence="2" id="KW-1003">Cell membrane</keyword>
<dbReference type="RefSeq" id="WP_203917961.1">
    <property type="nucleotide sequence ID" value="NZ_BONZ01000022.1"/>
</dbReference>
<dbReference type="EMBL" id="BONZ01000022">
    <property type="protein sequence ID" value="GIH14294.1"/>
    <property type="molecule type" value="Genomic_DNA"/>
</dbReference>
<evidence type="ECO:0000256" key="5">
    <source>
        <dbReference type="ARBA" id="ARBA00022692"/>
    </source>
</evidence>
<dbReference type="GO" id="GO:0009103">
    <property type="term" value="P:lipopolysaccharide biosynthetic process"/>
    <property type="evidence" value="ECO:0007669"/>
    <property type="project" value="UniProtKB-ARBA"/>
</dbReference>
<dbReference type="InterPro" id="IPR038731">
    <property type="entry name" value="RgtA/B/C-like"/>
</dbReference>
<keyword evidence="4" id="KW-0808">Transferase</keyword>
<keyword evidence="7 9" id="KW-0472">Membrane</keyword>
<proteinExistence type="predicted"/>
<feature type="transmembrane region" description="Helical" evidence="9">
    <location>
        <begin position="131"/>
        <end position="150"/>
    </location>
</feature>
<gene>
    <name evidence="11" type="ORF">Raf01_24660</name>
</gene>
<evidence type="ECO:0000256" key="2">
    <source>
        <dbReference type="ARBA" id="ARBA00022475"/>
    </source>
</evidence>
<feature type="transmembrane region" description="Helical" evidence="9">
    <location>
        <begin position="91"/>
        <end position="119"/>
    </location>
</feature>
<dbReference type="InterPro" id="IPR050297">
    <property type="entry name" value="LipidA_mod_glycosyltrf_83"/>
</dbReference>
<comment type="subcellular location">
    <subcellularLocation>
        <location evidence="1">Cell membrane</location>
        <topology evidence="1">Multi-pass membrane protein</topology>
    </subcellularLocation>
</comment>
<feature type="domain" description="Glycosyltransferase RgtA/B/C/D-like" evidence="10">
    <location>
        <begin position="78"/>
        <end position="238"/>
    </location>
</feature>
<dbReference type="Proteomes" id="UP000642748">
    <property type="component" value="Unassembled WGS sequence"/>
</dbReference>
<feature type="compositionally biased region" description="Polar residues" evidence="8">
    <location>
        <begin position="1"/>
        <end position="13"/>
    </location>
</feature>
<evidence type="ECO:0000313" key="12">
    <source>
        <dbReference type="Proteomes" id="UP000642748"/>
    </source>
</evidence>
<feature type="transmembrane region" description="Helical" evidence="9">
    <location>
        <begin position="349"/>
        <end position="370"/>
    </location>
</feature>
<keyword evidence="5 9" id="KW-0812">Transmembrane</keyword>
<feature type="transmembrane region" description="Helical" evidence="9">
    <location>
        <begin position="295"/>
        <end position="313"/>
    </location>
</feature>
<protein>
    <recommendedName>
        <fullName evidence="10">Glycosyltransferase RgtA/B/C/D-like domain-containing protein</fullName>
    </recommendedName>
</protein>
<dbReference type="PANTHER" id="PTHR33908:SF11">
    <property type="entry name" value="MEMBRANE PROTEIN"/>
    <property type="match status" value="1"/>
</dbReference>
<feature type="transmembrane region" description="Helical" evidence="9">
    <location>
        <begin position="263"/>
        <end position="283"/>
    </location>
</feature>
<dbReference type="GO" id="GO:0016763">
    <property type="term" value="F:pentosyltransferase activity"/>
    <property type="evidence" value="ECO:0007669"/>
    <property type="project" value="TreeGrafter"/>
</dbReference>
<keyword evidence="12" id="KW-1185">Reference proteome</keyword>
<evidence type="ECO:0000256" key="8">
    <source>
        <dbReference type="SAM" id="MobiDB-lite"/>
    </source>
</evidence>
<evidence type="ECO:0000256" key="6">
    <source>
        <dbReference type="ARBA" id="ARBA00022989"/>
    </source>
</evidence>
<dbReference type="Pfam" id="PF13231">
    <property type="entry name" value="PMT_2"/>
    <property type="match status" value="1"/>
</dbReference>
<evidence type="ECO:0000313" key="11">
    <source>
        <dbReference type="EMBL" id="GIH14294.1"/>
    </source>
</evidence>
<dbReference type="GO" id="GO:0005886">
    <property type="term" value="C:plasma membrane"/>
    <property type="evidence" value="ECO:0007669"/>
    <property type="project" value="UniProtKB-SubCell"/>
</dbReference>
<feature type="region of interest" description="Disordered" evidence="8">
    <location>
        <begin position="1"/>
        <end position="23"/>
    </location>
</feature>